<evidence type="ECO:0000313" key="12">
    <source>
        <dbReference type="EMBL" id="KAJ8917245.1"/>
    </source>
</evidence>
<evidence type="ECO:0000256" key="3">
    <source>
        <dbReference type="ARBA" id="ARBA00011964"/>
    </source>
</evidence>
<dbReference type="Proteomes" id="UP001159042">
    <property type="component" value="Unassembled WGS sequence"/>
</dbReference>
<comment type="pathway">
    <text evidence="2">Protein modification; protein glycosylation.</text>
</comment>
<feature type="transmembrane region" description="Helical" evidence="11">
    <location>
        <begin position="97"/>
        <end position="113"/>
    </location>
</feature>
<keyword evidence="13" id="KW-1185">Reference proteome</keyword>
<keyword evidence="8 11" id="KW-1133">Transmembrane helix</keyword>
<dbReference type="PANTHER" id="PTHR12646:SF0">
    <property type="entry name" value="DOL-P-MAN:MAN(5)GLCNAC(2)-PP-DOL ALPHA-1,3-MANNOSYLTRANSFERASE"/>
    <property type="match status" value="1"/>
</dbReference>
<evidence type="ECO:0000256" key="5">
    <source>
        <dbReference type="ARBA" id="ARBA00022679"/>
    </source>
</evidence>
<keyword evidence="4" id="KW-0328">Glycosyltransferase</keyword>
<keyword evidence="5" id="KW-0808">Transferase</keyword>
<evidence type="ECO:0000256" key="6">
    <source>
        <dbReference type="ARBA" id="ARBA00022692"/>
    </source>
</evidence>
<dbReference type="GO" id="GO:0005789">
    <property type="term" value="C:endoplasmic reticulum membrane"/>
    <property type="evidence" value="ECO:0007669"/>
    <property type="project" value="UniProtKB-SubCell"/>
</dbReference>
<feature type="transmembrane region" description="Helical" evidence="11">
    <location>
        <begin position="445"/>
        <end position="463"/>
    </location>
</feature>
<evidence type="ECO:0000256" key="7">
    <source>
        <dbReference type="ARBA" id="ARBA00022824"/>
    </source>
</evidence>
<name>A0AAV8VT24_9CUCU</name>
<feature type="transmembrane region" description="Helical" evidence="11">
    <location>
        <begin position="234"/>
        <end position="257"/>
    </location>
</feature>
<dbReference type="InterPro" id="IPR007873">
    <property type="entry name" value="Glycosyltransferase_ALG3"/>
</dbReference>
<dbReference type="AlphaFoldDB" id="A0AAV8VT24"/>
<feature type="transmembrane region" description="Helical" evidence="11">
    <location>
        <begin position="176"/>
        <end position="193"/>
    </location>
</feature>
<feature type="transmembrane region" description="Helical" evidence="11">
    <location>
        <begin position="199"/>
        <end position="222"/>
    </location>
</feature>
<keyword evidence="9 11" id="KW-0472">Membrane</keyword>
<evidence type="ECO:0000313" key="13">
    <source>
        <dbReference type="Proteomes" id="UP001159042"/>
    </source>
</evidence>
<dbReference type="EMBL" id="JANEYG010000034">
    <property type="protein sequence ID" value="KAJ8917245.1"/>
    <property type="molecule type" value="Genomic_DNA"/>
</dbReference>
<feature type="transmembrane region" description="Helical" evidence="11">
    <location>
        <begin position="125"/>
        <end position="142"/>
    </location>
</feature>
<dbReference type="Pfam" id="PF05208">
    <property type="entry name" value="ALG3"/>
    <property type="match status" value="1"/>
</dbReference>
<evidence type="ECO:0000256" key="10">
    <source>
        <dbReference type="ARBA" id="ARBA00049506"/>
    </source>
</evidence>
<organism evidence="12 13">
    <name type="scientific">Exocentrus adspersus</name>
    <dbReference type="NCBI Taxonomy" id="1586481"/>
    <lineage>
        <taxon>Eukaryota</taxon>
        <taxon>Metazoa</taxon>
        <taxon>Ecdysozoa</taxon>
        <taxon>Arthropoda</taxon>
        <taxon>Hexapoda</taxon>
        <taxon>Insecta</taxon>
        <taxon>Pterygota</taxon>
        <taxon>Neoptera</taxon>
        <taxon>Endopterygota</taxon>
        <taxon>Coleoptera</taxon>
        <taxon>Polyphaga</taxon>
        <taxon>Cucujiformia</taxon>
        <taxon>Chrysomeloidea</taxon>
        <taxon>Cerambycidae</taxon>
        <taxon>Lamiinae</taxon>
        <taxon>Acanthocinini</taxon>
        <taxon>Exocentrus</taxon>
    </lineage>
</organism>
<evidence type="ECO:0000256" key="4">
    <source>
        <dbReference type="ARBA" id="ARBA00022676"/>
    </source>
</evidence>
<evidence type="ECO:0000256" key="1">
    <source>
        <dbReference type="ARBA" id="ARBA00004477"/>
    </source>
</evidence>
<dbReference type="EC" id="2.4.1.258" evidence="3"/>
<sequence>MAPPKNKRGPTGQKPPGIGVKLKKYLNKDFLRKLLLDPHYLTPVCCLLFLFELLLNVFIIERVKYTEIDWIAYMQEVEGFLNGTLDYNDLKGDTGPLVYPAGFVYIYTVLYYVTSQGRNIRLAQYIFLVLYLAQTVLVQRIYKKTLKLPPYALVIATLTSYRIHSIYVLRLFNDPVAVLLFYVSLNLFISNKWMLGSVFYSLAVSVKMNILLYAPCLLVAYLTNLSYMETLRNLLVCGAIQLVLGLPFLYTNFISYVKGSFNLGRIFEHKWTVNYRFLPREYFEDRFFHIFLLFLHLLLLVVFLPHILRYLRSYYKLSVVTAELQAHFQEEKEKQRKETEAMSKNQRQFLESFENQLKGNAGDSDVPDERKLQDSLSKITQLLVLPFFVTNLIGIACARSLHYQFYSWYFHSLLYLVFCTGYGKPFMFLLLGLVEYCWNVYPSTALSSALLHLCHVALLFGVYRTMRA</sequence>
<protein>
    <recommendedName>
        <fullName evidence="3">dolichyl-P-Man:Man5GlcNAc2-PP-dolichol alpha-1,3-mannosyltransferase</fullName>
        <ecNumber evidence="3">2.4.1.258</ecNumber>
    </recommendedName>
</protein>
<proteinExistence type="predicted"/>
<feature type="transmembrane region" description="Helical" evidence="11">
    <location>
        <begin position="413"/>
        <end position="433"/>
    </location>
</feature>
<evidence type="ECO:0000256" key="8">
    <source>
        <dbReference type="ARBA" id="ARBA00022989"/>
    </source>
</evidence>
<feature type="transmembrane region" description="Helical" evidence="11">
    <location>
        <begin position="40"/>
        <end position="60"/>
    </location>
</feature>
<evidence type="ECO:0000256" key="2">
    <source>
        <dbReference type="ARBA" id="ARBA00004922"/>
    </source>
</evidence>
<feature type="transmembrane region" description="Helical" evidence="11">
    <location>
        <begin position="287"/>
        <end position="308"/>
    </location>
</feature>
<reference evidence="12 13" key="1">
    <citation type="journal article" date="2023" name="Insect Mol. Biol.">
        <title>Genome sequencing provides insights into the evolution of gene families encoding plant cell wall-degrading enzymes in longhorned beetles.</title>
        <authorList>
            <person name="Shin N.R."/>
            <person name="Okamura Y."/>
            <person name="Kirsch R."/>
            <person name="Pauchet Y."/>
        </authorList>
    </citation>
    <scope>NUCLEOTIDE SEQUENCE [LARGE SCALE GENOMIC DNA]</scope>
    <source>
        <strain evidence="12">EAD_L_NR</strain>
    </source>
</reference>
<evidence type="ECO:0000256" key="11">
    <source>
        <dbReference type="SAM" id="Phobius"/>
    </source>
</evidence>
<evidence type="ECO:0000256" key="9">
    <source>
        <dbReference type="ARBA" id="ARBA00023136"/>
    </source>
</evidence>
<comment type="catalytic activity">
    <reaction evidence="10">
        <text>an alpha-D-Man-(1-&gt;2)-alpha-D-Man-(1-&gt;2)-alpha-D-Man-(1-&gt;3)-[alpha-D-Man-(1-&gt;6)]-beta-D-Man-(1-&gt;4)-beta-D-GlcNAc-(1-&gt;4)-alpha-D-GlcNAc-diphospho-di-trans,poly-cis-dolichol + a di-trans,poly-cis-dolichyl beta-D-mannosyl phosphate = an alpha-D-Man-(1-&gt;2)-alpha-D-Man-(1-&gt;2)-alpha-D-Man-(1-&gt;3)-[alpha-D-Man-(1-&gt;3)-alpha-D-Man-(1-&gt;6)]-beta-D-Man-(1-&gt;4)-beta-D-GlcNAc-(1-&gt;4)-alpha-D-GlcNAc-diphospho-di-trans,poly-cis-dolichol + a di-trans,poly-cis-dolichyl phosphate + H(+)</text>
        <dbReference type="Rhea" id="RHEA:29527"/>
        <dbReference type="Rhea" id="RHEA-COMP:19498"/>
        <dbReference type="Rhea" id="RHEA-COMP:19501"/>
        <dbReference type="Rhea" id="RHEA-COMP:19516"/>
        <dbReference type="Rhea" id="RHEA-COMP:19517"/>
        <dbReference type="ChEBI" id="CHEBI:15378"/>
        <dbReference type="ChEBI" id="CHEBI:57683"/>
        <dbReference type="ChEBI" id="CHEBI:58211"/>
        <dbReference type="ChEBI" id="CHEBI:132515"/>
        <dbReference type="ChEBI" id="CHEBI:132516"/>
        <dbReference type="EC" id="2.4.1.258"/>
    </reaction>
    <physiologicalReaction direction="left-to-right" evidence="10">
        <dbReference type="Rhea" id="RHEA:29528"/>
    </physiologicalReaction>
</comment>
<dbReference type="GO" id="GO:0052925">
    <property type="term" value="F:dol-P-Man:Man(5)GlcNAc(2)-PP-Dol alpha-1,3-mannosyltransferase activity"/>
    <property type="evidence" value="ECO:0007669"/>
    <property type="project" value="UniProtKB-EC"/>
</dbReference>
<keyword evidence="7" id="KW-0256">Endoplasmic reticulum</keyword>
<accession>A0AAV8VT24</accession>
<gene>
    <name evidence="12" type="ORF">NQ315_002262</name>
</gene>
<keyword evidence="6 11" id="KW-0812">Transmembrane</keyword>
<dbReference type="PANTHER" id="PTHR12646">
    <property type="entry name" value="NOT56 - RELATED"/>
    <property type="match status" value="1"/>
</dbReference>
<comment type="subcellular location">
    <subcellularLocation>
        <location evidence="1">Endoplasmic reticulum membrane</location>
        <topology evidence="1">Multi-pass membrane protein</topology>
    </subcellularLocation>
</comment>
<comment type="caution">
    <text evidence="12">The sequence shown here is derived from an EMBL/GenBank/DDBJ whole genome shotgun (WGS) entry which is preliminary data.</text>
</comment>